<feature type="non-terminal residue" evidence="1">
    <location>
        <position position="87"/>
    </location>
</feature>
<accession>A0AAV5SSG4</accession>
<evidence type="ECO:0000313" key="1">
    <source>
        <dbReference type="EMBL" id="GMS86088.1"/>
    </source>
</evidence>
<feature type="non-terminal residue" evidence="1">
    <location>
        <position position="1"/>
    </location>
</feature>
<dbReference type="AlphaFoldDB" id="A0AAV5SSG4"/>
<dbReference type="Proteomes" id="UP001432027">
    <property type="component" value="Unassembled WGS sequence"/>
</dbReference>
<name>A0AAV5SSG4_9BILA</name>
<evidence type="ECO:0000313" key="2">
    <source>
        <dbReference type="Proteomes" id="UP001432027"/>
    </source>
</evidence>
<comment type="caution">
    <text evidence="1">The sequence shown here is derived from an EMBL/GenBank/DDBJ whole genome shotgun (WGS) entry which is preliminary data.</text>
</comment>
<protein>
    <submittedName>
        <fullName evidence="1">Uncharacterized protein</fullName>
    </submittedName>
</protein>
<sequence>SYRCSISGHSKNYHYSQQRYHQIDRPQHYSASRPRSNSYHLPLHPVRILWFHFHFFGFLRLSEVRILRYGIQRISERMGILGNFVHI</sequence>
<reference evidence="1" key="1">
    <citation type="submission" date="2023-10" db="EMBL/GenBank/DDBJ databases">
        <title>Genome assembly of Pristionchus species.</title>
        <authorList>
            <person name="Yoshida K."/>
            <person name="Sommer R.J."/>
        </authorList>
    </citation>
    <scope>NUCLEOTIDE SEQUENCE</scope>
    <source>
        <strain evidence="1">RS0144</strain>
    </source>
</reference>
<organism evidence="1 2">
    <name type="scientific">Pristionchus entomophagus</name>
    <dbReference type="NCBI Taxonomy" id="358040"/>
    <lineage>
        <taxon>Eukaryota</taxon>
        <taxon>Metazoa</taxon>
        <taxon>Ecdysozoa</taxon>
        <taxon>Nematoda</taxon>
        <taxon>Chromadorea</taxon>
        <taxon>Rhabditida</taxon>
        <taxon>Rhabditina</taxon>
        <taxon>Diplogasteromorpha</taxon>
        <taxon>Diplogasteroidea</taxon>
        <taxon>Neodiplogasteridae</taxon>
        <taxon>Pristionchus</taxon>
    </lineage>
</organism>
<proteinExistence type="predicted"/>
<dbReference type="EMBL" id="BTSX01000002">
    <property type="protein sequence ID" value="GMS86088.1"/>
    <property type="molecule type" value="Genomic_DNA"/>
</dbReference>
<gene>
    <name evidence="1" type="ORF">PENTCL1PPCAC_8263</name>
</gene>
<keyword evidence="2" id="KW-1185">Reference proteome</keyword>